<dbReference type="InterPro" id="IPR017853">
    <property type="entry name" value="GH"/>
</dbReference>
<dbReference type="PANTHER" id="PTHR34983:SF1">
    <property type="entry name" value="ARABINOGALACTAN ENDO-BETA-1,4-GALACTANASE A"/>
    <property type="match status" value="1"/>
</dbReference>
<evidence type="ECO:0000313" key="8">
    <source>
        <dbReference type="Proteomes" id="UP000011910"/>
    </source>
</evidence>
<accession>M7N2V2</accession>
<comment type="catalytic activity">
    <reaction evidence="1 6">
        <text>The enzyme specifically hydrolyzes (1-&gt;4)-beta-D-galactosidic linkages in type I arabinogalactans.</text>
        <dbReference type="EC" id="3.2.1.89"/>
    </reaction>
</comment>
<dbReference type="Gene3D" id="3.20.20.80">
    <property type="entry name" value="Glycosidases"/>
    <property type="match status" value="1"/>
</dbReference>
<dbReference type="Proteomes" id="UP000011910">
    <property type="component" value="Unassembled WGS sequence"/>
</dbReference>
<evidence type="ECO:0000313" key="7">
    <source>
        <dbReference type="EMBL" id="EMR01551.1"/>
    </source>
</evidence>
<dbReference type="PANTHER" id="PTHR34983">
    <property type="entry name" value="ARABINOGALACTAN ENDO-BETA-1,4-GALACTANASE A"/>
    <property type="match status" value="1"/>
</dbReference>
<gene>
    <name evidence="7" type="ORF">ADICEAN_03312</name>
</gene>
<evidence type="ECO:0000256" key="6">
    <source>
        <dbReference type="RuleBase" id="RU361192"/>
    </source>
</evidence>
<keyword evidence="8" id="KW-1185">Reference proteome</keyword>
<evidence type="ECO:0000256" key="1">
    <source>
        <dbReference type="ARBA" id="ARBA00001695"/>
    </source>
</evidence>
<dbReference type="STRING" id="1279009.ADICEAN_03312"/>
<dbReference type="EMBL" id="AODQ01000106">
    <property type="protein sequence ID" value="EMR01551.1"/>
    <property type="molecule type" value="Genomic_DNA"/>
</dbReference>
<dbReference type="GO" id="GO:0045490">
    <property type="term" value="P:pectin catabolic process"/>
    <property type="evidence" value="ECO:0007669"/>
    <property type="project" value="TreeGrafter"/>
</dbReference>
<proteinExistence type="inferred from homology"/>
<keyword evidence="5 6" id="KW-0326">Glycosidase</keyword>
<evidence type="ECO:0000256" key="3">
    <source>
        <dbReference type="ARBA" id="ARBA00012556"/>
    </source>
</evidence>
<name>M7N2V2_9BACT</name>
<organism evidence="7 8">
    <name type="scientific">Cesiribacter andamanensis AMV16</name>
    <dbReference type="NCBI Taxonomy" id="1279009"/>
    <lineage>
        <taxon>Bacteria</taxon>
        <taxon>Pseudomonadati</taxon>
        <taxon>Bacteroidota</taxon>
        <taxon>Cytophagia</taxon>
        <taxon>Cytophagales</taxon>
        <taxon>Cesiribacteraceae</taxon>
        <taxon>Cesiribacter</taxon>
    </lineage>
</organism>
<dbReference type="GO" id="GO:0031218">
    <property type="term" value="F:arabinogalactan endo-1,4-beta-galactosidase activity"/>
    <property type="evidence" value="ECO:0007669"/>
    <property type="project" value="UniProtKB-EC"/>
</dbReference>
<sequence length="74" mass="8398">MLPEYPATPEGQKAYLARLKEMVSEAPEVIGFCYWGGEWISFKGNQAQNGSSWENQALWDFENKAVPALEVFNQ</sequence>
<comment type="similarity">
    <text evidence="2 6">Belongs to the glycosyl hydrolase 53 family.</text>
</comment>
<dbReference type="Pfam" id="PF07745">
    <property type="entry name" value="Glyco_hydro_53"/>
    <property type="match status" value="1"/>
</dbReference>
<evidence type="ECO:0000256" key="4">
    <source>
        <dbReference type="ARBA" id="ARBA00022801"/>
    </source>
</evidence>
<dbReference type="GO" id="GO:0015926">
    <property type="term" value="F:glucosidase activity"/>
    <property type="evidence" value="ECO:0007669"/>
    <property type="project" value="InterPro"/>
</dbReference>
<evidence type="ECO:0000256" key="5">
    <source>
        <dbReference type="ARBA" id="ARBA00023295"/>
    </source>
</evidence>
<protein>
    <recommendedName>
        <fullName evidence="3 6">Arabinogalactan endo-beta-1,4-galactanase</fullName>
        <ecNumber evidence="3 6">3.2.1.89</ecNumber>
    </recommendedName>
</protein>
<reference evidence="7 8" key="1">
    <citation type="journal article" date="2013" name="Genome Announc.">
        <title>Draft Genome Sequence of Cesiribacter andamanensis Strain AMV16T, Isolated from a Soil Sample from a Mud Volcano in the Andaman Islands, India.</title>
        <authorList>
            <person name="Shivaji S."/>
            <person name="Ara S."/>
            <person name="Begum Z."/>
            <person name="Srinivas T.N."/>
            <person name="Singh A."/>
            <person name="Kumar Pinnaka A."/>
        </authorList>
    </citation>
    <scope>NUCLEOTIDE SEQUENCE [LARGE SCALE GENOMIC DNA]</scope>
    <source>
        <strain evidence="7 8">AMV16</strain>
    </source>
</reference>
<comment type="caution">
    <text evidence="7">The sequence shown here is derived from an EMBL/GenBank/DDBJ whole genome shotgun (WGS) entry which is preliminary data.</text>
</comment>
<dbReference type="EC" id="3.2.1.89" evidence="3 6"/>
<evidence type="ECO:0000256" key="2">
    <source>
        <dbReference type="ARBA" id="ARBA00010687"/>
    </source>
</evidence>
<dbReference type="AlphaFoldDB" id="M7N2V2"/>
<dbReference type="SUPFAM" id="SSF51445">
    <property type="entry name" value="(Trans)glycosidases"/>
    <property type="match status" value="1"/>
</dbReference>
<keyword evidence="4 6" id="KW-0378">Hydrolase</keyword>
<dbReference type="eggNOG" id="COG3867">
    <property type="taxonomic scope" value="Bacteria"/>
</dbReference>
<dbReference type="InterPro" id="IPR011683">
    <property type="entry name" value="Glyco_hydro_53"/>
</dbReference>